<evidence type="ECO:0000256" key="2">
    <source>
        <dbReference type="ARBA" id="ARBA00023315"/>
    </source>
</evidence>
<dbReference type="InterPro" id="IPR050832">
    <property type="entry name" value="Bact_Acetyltransf"/>
</dbReference>
<keyword evidence="1" id="KW-0808">Transferase</keyword>
<dbReference type="AlphaFoldDB" id="A0AAW2YVC8"/>
<dbReference type="PANTHER" id="PTHR43877">
    <property type="entry name" value="AMINOALKYLPHOSPHONATE N-ACETYLTRANSFERASE-RELATED-RELATED"/>
    <property type="match status" value="1"/>
</dbReference>
<accession>A0AAW2YVC8</accession>
<dbReference type="Proteomes" id="UP001431209">
    <property type="component" value="Unassembled WGS sequence"/>
</dbReference>
<name>A0AAW2YVC8_9EUKA</name>
<organism evidence="4 5">
    <name type="scientific">Acrasis kona</name>
    <dbReference type="NCBI Taxonomy" id="1008807"/>
    <lineage>
        <taxon>Eukaryota</taxon>
        <taxon>Discoba</taxon>
        <taxon>Heterolobosea</taxon>
        <taxon>Tetramitia</taxon>
        <taxon>Eutetramitia</taxon>
        <taxon>Acrasidae</taxon>
        <taxon>Acrasis</taxon>
    </lineage>
</organism>
<evidence type="ECO:0000313" key="4">
    <source>
        <dbReference type="EMBL" id="KAL0481047.1"/>
    </source>
</evidence>
<dbReference type="PROSITE" id="PS51186">
    <property type="entry name" value="GNAT"/>
    <property type="match status" value="1"/>
</dbReference>
<dbReference type="InterPro" id="IPR000182">
    <property type="entry name" value="GNAT_dom"/>
</dbReference>
<dbReference type="Gene3D" id="3.40.630.30">
    <property type="match status" value="1"/>
</dbReference>
<keyword evidence="5" id="KW-1185">Reference proteome</keyword>
<sequence length="155" mass="17455">MVVLRVTKKDEERIKDLAALLQSQAIDEKPVEMNAEGELDACRQNLDILDQDNTTWIAIAYMDNTPAGFISITRIPKPNAKNGYLYVDELYTDPNFRRRGVADSLLDYSKTLSKSLNLAGVRLLVRNSNEPAKHCYAKNGFVLSSTTFGQWLCPK</sequence>
<comment type="caution">
    <text evidence="4">The sequence shown here is derived from an EMBL/GenBank/DDBJ whole genome shotgun (WGS) entry which is preliminary data.</text>
</comment>
<dbReference type="InterPro" id="IPR016181">
    <property type="entry name" value="Acyl_CoA_acyltransferase"/>
</dbReference>
<feature type="domain" description="N-acetyltransferase" evidence="3">
    <location>
        <begin position="1"/>
        <end position="155"/>
    </location>
</feature>
<evidence type="ECO:0000259" key="3">
    <source>
        <dbReference type="PROSITE" id="PS51186"/>
    </source>
</evidence>
<dbReference type="SUPFAM" id="SSF55729">
    <property type="entry name" value="Acyl-CoA N-acyltransferases (Nat)"/>
    <property type="match status" value="1"/>
</dbReference>
<reference evidence="4 5" key="1">
    <citation type="submission" date="2024-03" db="EMBL/GenBank/DDBJ databases">
        <title>The Acrasis kona genome and developmental transcriptomes reveal deep origins of eukaryotic multicellular pathways.</title>
        <authorList>
            <person name="Sheikh S."/>
            <person name="Fu C.-J."/>
            <person name="Brown M.W."/>
            <person name="Baldauf S.L."/>
        </authorList>
    </citation>
    <scope>NUCLEOTIDE SEQUENCE [LARGE SCALE GENOMIC DNA]</scope>
    <source>
        <strain evidence="4 5">ATCC MYA-3509</strain>
    </source>
</reference>
<dbReference type="CDD" id="cd04301">
    <property type="entry name" value="NAT_SF"/>
    <property type="match status" value="1"/>
</dbReference>
<protein>
    <recommendedName>
        <fullName evidence="3">N-acetyltransferase domain-containing protein</fullName>
    </recommendedName>
</protein>
<proteinExistence type="predicted"/>
<keyword evidence="2" id="KW-0012">Acyltransferase</keyword>
<evidence type="ECO:0000256" key="1">
    <source>
        <dbReference type="ARBA" id="ARBA00022679"/>
    </source>
</evidence>
<dbReference type="Pfam" id="PF00583">
    <property type="entry name" value="Acetyltransf_1"/>
    <property type="match status" value="1"/>
</dbReference>
<dbReference type="EMBL" id="JAOPGA020000726">
    <property type="protein sequence ID" value="KAL0481047.1"/>
    <property type="molecule type" value="Genomic_DNA"/>
</dbReference>
<dbReference type="GO" id="GO:0016747">
    <property type="term" value="F:acyltransferase activity, transferring groups other than amino-acyl groups"/>
    <property type="evidence" value="ECO:0007669"/>
    <property type="project" value="InterPro"/>
</dbReference>
<gene>
    <name evidence="4" type="ORF">AKO1_013690</name>
</gene>
<evidence type="ECO:0000313" key="5">
    <source>
        <dbReference type="Proteomes" id="UP001431209"/>
    </source>
</evidence>